<dbReference type="Pfam" id="PF13927">
    <property type="entry name" value="Ig_3"/>
    <property type="match status" value="3"/>
</dbReference>
<dbReference type="GO" id="GO:0016020">
    <property type="term" value="C:membrane"/>
    <property type="evidence" value="ECO:0007669"/>
    <property type="project" value="UniProtKB-SubCell"/>
</dbReference>
<dbReference type="SUPFAM" id="SSF49265">
    <property type="entry name" value="Fibronectin type III"/>
    <property type="match status" value="1"/>
</dbReference>
<evidence type="ECO:0000256" key="1">
    <source>
        <dbReference type="ARBA" id="ARBA00004167"/>
    </source>
</evidence>
<feature type="domain" description="Ig-like" evidence="6">
    <location>
        <begin position="250"/>
        <end position="344"/>
    </location>
</feature>
<feature type="chain" id="PRO_5040195285" description="Ig-like domain-containing protein" evidence="5">
    <location>
        <begin position="27"/>
        <end position="942"/>
    </location>
</feature>
<keyword evidence="8" id="KW-1185">Reference proteome</keyword>
<feature type="domain" description="Ig-like" evidence="6">
    <location>
        <begin position="445"/>
        <end position="525"/>
    </location>
</feature>
<proteinExistence type="predicted"/>
<feature type="transmembrane region" description="Helical" evidence="4">
    <location>
        <begin position="651"/>
        <end position="675"/>
    </location>
</feature>
<dbReference type="SMART" id="SM00408">
    <property type="entry name" value="IGc2"/>
    <property type="match status" value="4"/>
</dbReference>
<sequence>MEMFLRILTTAIILLWSIQTYKCTEGYKPATEENVEKVLVNGIAEIKCDVSSNIDNDQVLLVVWYKNNLPIYSYDTRGNHAGTPSHWKDEEILENRAIFRTIRSPAELVIKPVKEKDAGNFRCRVDFKLSPTRNSNVNLQVVVPPSVPVIYNEQNEPIETRAGPYEESGQLILTCVVMGGSPAPKVKWFENGKELPTEANDFSYPSRTTNKLIVKNLARTHQHAIYTCQASNFPNKFVSKNITIELYLRPLEVDILFNNQPLSADRQYEVQCQTTGSRPPSIITWWMNGVALVAQPSKTSPDGNVTISTLLFTPIRQDNGKSLVCRATNELVRNGIKETTLKMNVFYPPSVTLQLGSSLNPEDIEEGDDCYFDCKIEANPRTYKVVWRHNGLPIAHNAKRTIMSSDSLALQGVTRYQAGNYTCVASNVEGDGESNVVELKVMYKPICRNEQKRIYGVARNEAAEILCEVDAYPPPESFKWSFNNTAETFEMPQSDYRIHSSQASTLSYMPVKEMDFGTILCWANNAVGQQKDPCVFHLIAAGKPDIPYNCTLVNQTSESLEVDCIEGFDGGQRQWFIMEIFDHQTNVLQANISSKYPVFTVNGLDAGKILKIFIYSMNVKGRSDSVMLEAYTLKAAEKQTGQYETFDSSTMLSFGILVGLLTALVCVIIGIIVVLKIRTANSKKSNNKQRPGNLPIKEKISVPLSQSEEMYDEKNPDVVPSTEDPEYKLKSANQTPTALNNALTNSHEITRSIMDERKAYIKGAGEVHYAELTLQMPKDETKNILNHTTKKPLPPAYSAYFDDPTMYAQIDHCNYSKSSTATLLGSSGQNLNNGSLKTAGGNVLMNEHNSTSHQYNQLISPLTHSSNPNPSTMLISGSVVSTATTPTYTSITNSGVASQYQSNNYHTQTLPLLTSSTNNKQFLRDLVTVKTPLSFSEQESCV</sequence>
<feature type="domain" description="Ig-like" evidence="6">
    <location>
        <begin position="145"/>
        <end position="245"/>
    </location>
</feature>
<keyword evidence="3" id="KW-1015">Disulfide bond</keyword>
<dbReference type="InterPro" id="IPR036116">
    <property type="entry name" value="FN3_sf"/>
</dbReference>
<evidence type="ECO:0000259" key="6">
    <source>
        <dbReference type="PROSITE" id="PS50835"/>
    </source>
</evidence>
<keyword evidence="5" id="KW-0732">Signal</keyword>
<comment type="subcellular location">
    <subcellularLocation>
        <location evidence="1">Membrane</location>
        <topology evidence="1">Single-pass membrane protein</topology>
    </subcellularLocation>
</comment>
<dbReference type="Gene3D" id="2.60.40.10">
    <property type="entry name" value="Immunoglobulins"/>
    <property type="match status" value="5"/>
</dbReference>
<keyword evidence="4" id="KW-0812">Transmembrane</keyword>
<protein>
    <recommendedName>
        <fullName evidence="6">Ig-like domain-containing protein</fullName>
    </recommendedName>
</protein>
<dbReference type="PANTHER" id="PTHR23278:SF19">
    <property type="entry name" value="OBSCURIN"/>
    <property type="match status" value="1"/>
</dbReference>
<dbReference type="InterPro" id="IPR036179">
    <property type="entry name" value="Ig-like_dom_sf"/>
</dbReference>
<dbReference type="PANTHER" id="PTHR23278">
    <property type="entry name" value="SIDESTEP PROTEIN"/>
    <property type="match status" value="1"/>
</dbReference>
<feature type="signal peptide" evidence="5">
    <location>
        <begin position="1"/>
        <end position="26"/>
    </location>
</feature>
<dbReference type="Proteomes" id="UP001153620">
    <property type="component" value="Chromosome 2"/>
</dbReference>
<dbReference type="SUPFAM" id="SSF48726">
    <property type="entry name" value="Immunoglobulin"/>
    <property type="match status" value="5"/>
</dbReference>
<keyword evidence="4" id="KW-1133">Transmembrane helix</keyword>
<dbReference type="CDD" id="cd00096">
    <property type="entry name" value="Ig"/>
    <property type="match status" value="2"/>
</dbReference>
<feature type="domain" description="Ig-like" evidence="6">
    <location>
        <begin position="29"/>
        <end position="140"/>
    </location>
</feature>
<keyword evidence="2 4" id="KW-0472">Membrane</keyword>
<dbReference type="InterPro" id="IPR003599">
    <property type="entry name" value="Ig_sub"/>
</dbReference>
<dbReference type="InterPro" id="IPR003598">
    <property type="entry name" value="Ig_sub2"/>
</dbReference>
<evidence type="ECO:0000256" key="4">
    <source>
        <dbReference type="SAM" id="Phobius"/>
    </source>
</evidence>
<gene>
    <name evidence="7" type="ORF">CHIRRI_LOCUS7238</name>
</gene>
<dbReference type="EMBL" id="OU895878">
    <property type="protein sequence ID" value="CAG9804348.1"/>
    <property type="molecule type" value="Genomic_DNA"/>
</dbReference>
<evidence type="ECO:0000313" key="7">
    <source>
        <dbReference type="EMBL" id="CAG9804348.1"/>
    </source>
</evidence>
<name>A0A9N9RWU8_9DIPT</name>
<organism evidence="7 8">
    <name type="scientific">Chironomus riparius</name>
    <dbReference type="NCBI Taxonomy" id="315576"/>
    <lineage>
        <taxon>Eukaryota</taxon>
        <taxon>Metazoa</taxon>
        <taxon>Ecdysozoa</taxon>
        <taxon>Arthropoda</taxon>
        <taxon>Hexapoda</taxon>
        <taxon>Insecta</taxon>
        <taxon>Pterygota</taxon>
        <taxon>Neoptera</taxon>
        <taxon>Endopterygota</taxon>
        <taxon>Diptera</taxon>
        <taxon>Nematocera</taxon>
        <taxon>Chironomoidea</taxon>
        <taxon>Chironomidae</taxon>
        <taxon>Chironominae</taxon>
        <taxon>Chironomus</taxon>
    </lineage>
</organism>
<evidence type="ECO:0000256" key="2">
    <source>
        <dbReference type="ARBA" id="ARBA00023136"/>
    </source>
</evidence>
<dbReference type="InterPro" id="IPR013162">
    <property type="entry name" value="CD80_C2-set"/>
</dbReference>
<reference evidence="7" key="2">
    <citation type="submission" date="2022-10" db="EMBL/GenBank/DDBJ databases">
        <authorList>
            <consortium name="ENA_rothamsted_submissions"/>
            <consortium name="culmorum"/>
            <person name="King R."/>
        </authorList>
    </citation>
    <scope>NUCLEOTIDE SEQUENCE</scope>
</reference>
<dbReference type="PROSITE" id="PS50835">
    <property type="entry name" value="IG_LIKE"/>
    <property type="match status" value="5"/>
</dbReference>
<accession>A0A9N9RWU8</accession>
<evidence type="ECO:0000256" key="5">
    <source>
        <dbReference type="SAM" id="SignalP"/>
    </source>
</evidence>
<dbReference type="OrthoDB" id="5843397at2759"/>
<dbReference type="Pfam" id="PF08205">
    <property type="entry name" value="C2-set_2"/>
    <property type="match status" value="1"/>
</dbReference>
<evidence type="ECO:0000313" key="8">
    <source>
        <dbReference type="Proteomes" id="UP001153620"/>
    </source>
</evidence>
<dbReference type="AlphaFoldDB" id="A0A9N9RWU8"/>
<reference evidence="7" key="1">
    <citation type="submission" date="2022-01" db="EMBL/GenBank/DDBJ databases">
        <authorList>
            <person name="King R."/>
        </authorList>
    </citation>
    <scope>NUCLEOTIDE SEQUENCE</scope>
</reference>
<evidence type="ECO:0000256" key="3">
    <source>
        <dbReference type="ARBA" id="ARBA00023157"/>
    </source>
</evidence>
<dbReference type="SMART" id="SM00409">
    <property type="entry name" value="IG"/>
    <property type="match status" value="5"/>
</dbReference>
<dbReference type="InterPro" id="IPR013783">
    <property type="entry name" value="Ig-like_fold"/>
</dbReference>
<feature type="domain" description="Ig-like" evidence="6">
    <location>
        <begin position="349"/>
        <end position="440"/>
    </location>
</feature>
<dbReference type="InterPro" id="IPR007110">
    <property type="entry name" value="Ig-like_dom"/>
</dbReference>